<dbReference type="InterPro" id="IPR057670">
    <property type="entry name" value="SH3_retrovirus"/>
</dbReference>
<dbReference type="EMBL" id="KZ302079">
    <property type="protein sequence ID" value="PFH48053.1"/>
    <property type="molecule type" value="Genomic_DNA"/>
</dbReference>
<gene>
    <name evidence="2" type="ORF">AMATHDRAFT_124666</name>
</gene>
<evidence type="ECO:0000259" key="1">
    <source>
        <dbReference type="Pfam" id="PF25597"/>
    </source>
</evidence>
<sequence length="74" mass="8527">IGCVAYVWIPEEKHQNKLLPKSELMIHLCIILTHLGLQPGIKGWSFLRSTGTIFIRTKAIFDKSFFPRCKDMLP</sequence>
<dbReference type="Proteomes" id="UP000242287">
    <property type="component" value="Unassembled WGS sequence"/>
</dbReference>
<feature type="non-terminal residue" evidence="2">
    <location>
        <position position="74"/>
    </location>
</feature>
<evidence type="ECO:0000313" key="2">
    <source>
        <dbReference type="EMBL" id="PFH48053.1"/>
    </source>
</evidence>
<proteinExistence type="predicted"/>
<keyword evidence="3" id="KW-1185">Reference proteome</keyword>
<evidence type="ECO:0000313" key="3">
    <source>
        <dbReference type="Proteomes" id="UP000242287"/>
    </source>
</evidence>
<accession>A0A2A9NK48</accession>
<feature type="non-terminal residue" evidence="2">
    <location>
        <position position="1"/>
    </location>
</feature>
<reference evidence="2 3" key="1">
    <citation type="submission" date="2014-02" db="EMBL/GenBank/DDBJ databases">
        <title>Transposable element dynamics among asymbiotic and ectomycorrhizal Amanita fungi.</title>
        <authorList>
            <consortium name="DOE Joint Genome Institute"/>
            <person name="Hess J."/>
            <person name="Skrede I."/>
            <person name="Wolfe B."/>
            <person name="LaButti K."/>
            <person name="Ohm R.A."/>
            <person name="Grigoriev I.V."/>
            <person name="Pringle A."/>
        </authorList>
    </citation>
    <scope>NUCLEOTIDE SEQUENCE [LARGE SCALE GENOMIC DNA]</scope>
    <source>
        <strain evidence="2 3">SKay4041</strain>
    </source>
</reference>
<organism evidence="2 3">
    <name type="scientific">Amanita thiersii Skay4041</name>
    <dbReference type="NCBI Taxonomy" id="703135"/>
    <lineage>
        <taxon>Eukaryota</taxon>
        <taxon>Fungi</taxon>
        <taxon>Dikarya</taxon>
        <taxon>Basidiomycota</taxon>
        <taxon>Agaricomycotina</taxon>
        <taxon>Agaricomycetes</taxon>
        <taxon>Agaricomycetidae</taxon>
        <taxon>Agaricales</taxon>
        <taxon>Pluteineae</taxon>
        <taxon>Amanitaceae</taxon>
        <taxon>Amanita</taxon>
    </lineage>
</organism>
<dbReference type="OrthoDB" id="3053679at2759"/>
<protein>
    <recommendedName>
        <fullName evidence="1">Retroviral polymerase SH3-like domain-containing protein</fullName>
    </recommendedName>
</protein>
<dbReference type="AlphaFoldDB" id="A0A2A9NK48"/>
<name>A0A2A9NK48_9AGAR</name>
<dbReference type="Pfam" id="PF25597">
    <property type="entry name" value="SH3_retrovirus"/>
    <property type="match status" value="1"/>
</dbReference>
<feature type="domain" description="Retroviral polymerase SH3-like" evidence="1">
    <location>
        <begin position="3"/>
        <end position="70"/>
    </location>
</feature>